<evidence type="ECO:0000313" key="2">
    <source>
        <dbReference type="EMBL" id="QIS23283.1"/>
    </source>
</evidence>
<name>A0A6G9ZE62_9NOCA</name>
<dbReference type="RefSeq" id="WP_167490630.1">
    <property type="nucleotide sequence ID" value="NZ_CP046173.1"/>
</dbReference>
<evidence type="ECO:0000313" key="3">
    <source>
        <dbReference type="Proteomes" id="UP000500953"/>
    </source>
</evidence>
<gene>
    <name evidence="2" type="ORF">F6W96_38055</name>
</gene>
<protein>
    <submittedName>
        <fullName evidence="2">HIT domain-containing protein</fullName>
    </submittedName>
</protein>
<proteinExistence type="predicted"/>
<accession>A0A6G9ZE62</accession>
<dbReference type="InterPro" id="IPR036265">
    <property type="entry name" value="HIT-like_sf"/>
</dbReference>
<dbReference type="Proteomes" id="UP000500953">
    <property type="component" value="Chromosome"/>
</dbReference>
<dbReference type="InterPro" id="IPR011146">
    <property type="entry name" value="HIT-like"/>
</dbReference>
<dbReference type="Pfam" id="PF01230">
    <property type="entry name" value="HIT"/>
    <property type="match status" value="1"/>
</dbReference>
<feature type="domain" description="HIT" evidence="1">
    <location>
        <begin position="15"/>
        <end position="104"/>
    </location>
</feature>
<dbReference type="EMBL" id="CP046173">
    <property type="protein sequence ID" value="QIS23283.1"/>
    <property type="molecule type" value="Genomic_DNA"/>
</dbReference>
<reference evidence="2 3" key="1">
    <citation type="journal article" date="2019" name="ACS Chem. Biol.">
        <title>Identification and Mobilization of a Cryptic Antibiotic Biosynthesis Gene Locus from a Human-Pathogenic Nocardia Isolate.</title>
        <authorList>
            <person name="Herisse M."/>
            <person name="Ishida K."/>
            <person name="Porter J.L."/>
            <person name="Howden B."/>
            <person name="Hertweck C."/>
            <person name="Stinear T.P."/>
            <person name="Pidot S.J."/>
        </authorList>
    </citation>
    <scope>NUCLEOTIDE SEQUENCE [LARGE SCALE GENOMIC DNA]</scope>
    <source>
        <strain evidence="2 3">AUSMDU00012715</strain>
    </source>
</reference>
<organism evidence="2 3">
    <name type="scientific">Nocardia terpenica</name>
    <dbReference type="NCBI Taxonomy" id="455432"/>
    <lineage>
        <taxon>Bacteria</taxon>
        <taxon>Bacillati</taxon>
        <taxon>Actinomycetota</taxon>
        <taxon>Actinomycetes</taxon>
        <taxon>Mycobacteriales</taxon>
        <taxon>Nocardiaceae</taxon>
        <taxon>Nocardia</taxon>
    </lineage>
</organism>
<evidence type="ECO:0000259" key="1">
    <source>
        <dbReference type="Pfam" id="PF01230"/>
    </source>
</evidence>
<dbReference type="GO" id="GO:0003824">
    <property type="term" value="F:catalytic activity"/>
    <property type="evidence" value="ECO:0007669"/>
    <property type="project" value="InterPro"/>
</dbReference>
<dbReference type="SUPFAM" id="SSF54197">
    <property type="entry name" value="HIT-like"/>
    <property type="match status" value="1"/>
</dbReference>
<dbReference type="Gene3D" id="3.30.428.10">
    <property type="entry name" value="HIT-like"/>
    <property type="match status" value="1"/>
</dbReference>
<sequence>MAEPDWYCDEVIPRVIDVDVVAETDHVLAFRPPIRGFGTDHVIVVPKRHVRSLLELDPELGAHLLAVVQDVVQPVVDEHGGCQVLTTLGSEQHNRHLHLHVAVGDGVARFPVLDQPAPSATTT</sequence>
<dbReference type="AlphaFoldDB" id="A0A6G9ZE62"/>